<evidence type="ECO:0000313" key="2">
    <source>
        <dbReference type="EMBL" id="BED93123.1"/>
    </source>
</evidence>
<protein>
    <submittedName>
        <fullName evidence="2">Zinc metallopeptidase</fullName>
    </submittedName>
</protein>
<keyword evidence="1" id="KW-0812">Transmembrane</keyword>
<gene>
    <name evidence="2" type="ORF">RsTaC01_1089</name>
</gene>
<accession>A0AA48HXC5</accession>
<sequence length="232" mass="26189">MFYYYDTNYFLYALITLTITMFAHFRVKFMFNKYSKIKCRKSITGLQSSENVLYQNNINGVEICHIHGQYNDYYDPRNNKISLSDPIYNEASIAAVGIASHEAGHAVQYAKNYGFVKARQRLVPITQLCSSLSTPIICLGLMLPVQYNFIVNFGILLFSFAVLFQLVTLPVEFDASKRALVALQNSGNLTDEEMKGTKKVLSAAAMTYVAALFTSLISLIRLVLISSHRNDD</sequence>
<evidence type="ECO:0000256" key="1">
    <source>
        <dbReference type="SAM" id="Phobius"/>
    </source>
</evidence>
<dbReference type="KEGG" id="ptrh:RsTaC01_1089"/>
<dbReference type="Pfam" id="PF04298">
    <property type="entry name" value="Zn_peptidase_2"/>
    <property type="match status" value="1"/>
</dbReference>
<name>A0AA48HXC5_9FIRM</name>
<dbReference type="Proteomes" id="UP001335720">
    <property type="component" value="Chromosome"/>
</dbReference>
<dbReference type="AlphaFoldDB" id="A0AA48HXC5"/>
<dbReference type="PANTHER" id="PTHR36434">
    <property type="entry name" value="MEMBRANE PROTEASE YUGP-RELATED"/>
    <property type="match status" value="1"/>
</dbReference>
<feature type="transmembrane region" description="Helical" evidence="1">
    <location>
        <begin position="149"/>
        <end position="169"/>
    </location>
</feature>
<proteinExistence type="predicted"/>
<reference evidence="2" key="1">
    <citation type="journal article" date="2023" name="ISME J.">
        <title>Emergence of putative energy parasites within Clostridia revealed by genome analysis of a novel endosymbiotic clade.</title>
        <authorList>
            <person name="Takahashi K."/>
            <person name="Kuwahara H."/>
            <person name="Horikawa Y."/>
            <person name="Izawa K."/>
            <person name="Kato D."/>
            <person name="Inagaki T."/>
            <person name="Yuki M."/>
            <person name="Ohkuma M."/>
            <person name="Hongoh Y."/>
        </authorList>
    </citation>
    <scope>NUCLEOTIDE SEQUENCE</scope>
    <source>
        <strain evidence="2">RsTa-C01</strain>
    </source>
</reference>
<dbReference type="InterPro" id="IPR007395">
    <property type="entry name" value="Zn_peptidase_2"/>
</dbReference>
<organism evidence="2">
    <name type="scientific">Candidatus Paraimprobicoccus trichonymphae</name>
    <dbReference type="NCBI Taxonomy" id="3033793"/>
    <lineage>
        <taxon>Bacteria</taxon>
        <taxon>Bacillati</taxon>
        <taxon>Bacillota</taxon>
        <taxon>Clostridia</taxon>
        <taxon>Candidatus Paraimprobicoccus</taxon>
    </lineage>
</organism>
<dbReference type="PANTHER" id="PTHR36434:SF1">
    <property type="entry name" value="MEMBRANE PROTEASE YUGP-RELATED"/>
    <property type="match status" value="1"/>
</dbReference>
<keyword evidence="1" id="KW-0472">Membrane</keyword>
<feature type="transmembrane region" description="Helical" evidence="1">
    <location>
        <begin position="12"/>
        <end position="31"/>
    </location>
</feature>
<dbReference type="EMBL" id="AP027925">
    <property type="protein sequence ID" value="BED93123.1"/>
    <property type="molecule type" value="Genomic_DNA"/>
</dbReference>
<keyword evidence="1" id="KW-1133">Transmembrane helix</keyword>
<feature type="transmembrane region" description="Helical" evidence="1">
    <location>
        <begin position="200"/>
        <end position="224"/>
    </location>
</feature>